<gene>
    <name evidence="1" type="ORF">N7469_007622</name>
</gene>
<comment type="caution">
    <text evidence="1">The sequence shown here is derived from an EMBL/GenBank/DDBJ whole genome shotgun (WGS) entry which is preliminary data.</text>
</comment>
<proteinExistence type="predicted"/>
<evidence type="ECO:0000313" key="2">
    <source>
        <dbReference type="Proteomes" id="UP001147733"/>
    </source>
</evidence>
<dbReference type="OrthoDB" id="4509550at2759"/>
<dbReference type="EMBL" id="JAPQKT010000006">
    <property type="protein sequence ID" value="KAJ5227616.1"/>
    <property type="molecule type" value="Genomic_DNA"/>
</dbReference>
<dbReference type="GeneID" id="81385707"/>
<reference evidence="1" key="1">
    <citation type="submission" date="2022-11" db="EMBL/GenBank/DDBJ databases">
        <authorList>
            <person name="Petersen C."/>
        </authorList>
    </citation>
    <scope>NUCLEOTIDE SEQUENCE</scope>
    <source>
        <strain evidence="1">IBT 23319</strain>
    </source>
</reference>
<protein>
    <submittedName>
        <fullName evidence="1">Uncharacterized protein</fullName>
    </submittedName>
</protein>
<accession>A0A9W9TLU9</accession>
<dbReference type="RefSeq" id="XP_056499981.1">
    <property type="nucleotide sequence ID" value="XM_056646540.1"/>
</dbReference>
<dbReference type="Proteomes" id="UP001147733">
    <property type="component" value="Unassembled WGS sequence"/>
</dbReference>
<reference evidence="1" key="2">
    <citation type="journal article" date="2023" name="IMA Fungus">
        <title>Comparative genomic study of the Penicillium genus elucidates a diverse pangenome and 15 lateral gene transfer events.</title>
        <authorList>
            <person name="Petersen C."/>
            <person name="Sorensen T."/>
            <person name="Nielsen M.R."/>
            <person name="Sondergaard T.E."/>
            <person name="Sorensen J.L."/>
            <person name="Fitzpatrick D.A."/>
            <person name="Frisvad J.C."/>
            <person name="Nielsen K.L."/>
        </authorList>
    </citation>
    <scope>NUCLEOTIDE SEQUENCE</scope>
    <source>
        <strain evidence="1">IBT 23319</strain>
    </source>
</reference>
<name>A0A9W9TLU9_PENCI</name>
<keyword evidence="2" id="KW-1185">Reference proteome</keyword>
<evidence type="ECO:0000313" key="1">
    <source>
        <dbReference type="EMBL" id="KAJ5227616.1"/>
    </source>
</evidence>
<dbReference type="AlphaFoldDB" id="A0A9W9TLU9"/>
<sequence length="79" mass="8901">MNKTTPVHVNGLVLSSTEYTHPTTILSDLKQRLKAIKQKWGPLMAAKEHLDDEYNFPPGRYAGQDDSKVYITTMVSVHS</sequence>
<organism evidence="1 2">
    <name type="scientific">Penicillium citrinum</name>
    <dbReference type="NCBI Taxonomy" id="5077"/>
    <lineage>
        <taxon>Eukaryota</taxon>
        <taxon>Fungi</taxon>
        <taxon>Dikarya</taxon>
        <taxon>Ascomycota</taxon>
        <taxon>Pezizomycotina</taxon>
        <taxon>Eurotiomycetes</taxon>
        <taxon>Eurotiomycetidae</taxon>
        <taxon>Eurotiales</taxon>
        <taxon>Aspergillaceae</taxon>
        <taxon>Penicillium</taxon>
    </lineage>
</organism>